<evidence type="ECO:0000256" key="2">
    <source>
        <dbReference type="SAM" id="Phobius"/>
    </source>
</evidence>
<keyword evidence="2" id="KW-1133">Transmembrane helix</keyword>
<gene>
    <name evidence="4" type="ORF">L201_005127</name>
</gene>
<proteinExistence type="predicted"/>
<feature type="transmembrane region" description="Helical" evidence="2">
    <location>
        <begin position="212"/>
        <end position="240"/>
    </location>
</feature>
<sequence>MKFSSIALFAALAASVSASPIRVYALSSEPIPSIEEISFGGISIPQQDQDQENQFKALPISFDTIRKKPCHGEGSSSRFGPLRSWFGNLGSGWKNRHQDYEREREESLESVNYKLLNHFKEHFHEVEDKVVPLLEGGSIRLHPLDIQESELTLFNDDKDNGLDRNHHHAHAHKHGNQHEHGHGHRHRHGWMANTLPGRLQKALNNLKPFESIVLAFVIGAGLGSILHLFFMLCLLSFRYFKYGRSHSSREERISRRENRKSRKNGNSVRFADQVQYQEQEELLPAYEEQGENVGLVRNEKSEQA</sequence>
<dbReference type="RefSeq" id="XP_066076957.1">
    <property type="nucleotide sequence ID" value="XM_066220860.1"/>
</dbReference>
<evidence type="ECO:0000256" key="3">
    <source>
        <dbReference type="SAM" id="SignalP"/>
    </source>
</evidence>
<protein>
    <submittedName>
        <fullName evidence="4">Uncharacterized protein</fullName>
    </submittedName>
</protein>
<evidence type="ECO:0000313" key="5">
    <source>
        <dbReference type="Proteomes" id="UP001355207"/>
    </source>
</evidence>
<organism evidence="4 5">
    <name type="scientific">Kwoniella dendrophila CBS 6074</name>
    <dbReference type="NCBI Taxonomy" id="1295534"/>
    <lineage>
        <taxon>Eukaryota</taxon>
        <taxon>Fungi</taxon>
        <taxon>Dikarya</taxon>
        <taxon>Basidiomycota</taxon>
        <taxon>Agaricomycotina</taxon>
        <taxon>Tremellomycetes</taxon>
        <taxon>Tremellales</taxon>
        <taxon>Cryptococcaceae</taxon>
        <taxon>Kwoniella</taxon>
    </lineage>
</organism>
<keyword evidence="2" id="KW-0472">Membrane</keyword>
<dbReference type="EMBL" id="CP144103">
    <property type="protein sequence ID" value="WWC90194.1"/>
    <property type="molecule type" value="Genomic_DNA"/>
</dbReference>
<name>A0AAX4JYD5_9TREE</name>
<feature type="region of interest" description="Disordered" evidence="1">
    <location>
        <begin position="159"/>
        <end position="187"/>
    </location>
</feature>
<evidence type="ECO:0000256" key="1">
    <source>
        <dbReference type="SAM" id="MobiDB-lite"/>
    </source>
</evidence>
<reference evidence="4 5" key="1">
    <citation type="submission" date="2024-01" db="EMBL/GenBank/DDBJ databases">
        <title>Comparative genomics of Cryptococcus and Kwoniella reveals pathogenesis evolution and contrasting modes of karyotype evolution via chromosome fusion or intercentromeric recombination.</title>
        <authorList>
            <person name="Coelho M.A."/>
            <person name="David-Palma M."/>
            <person name="Shea T."/>
            <person name="Bowers K."/>
            <person name="McGinley-Smith S."/>
            <person name="Mohammad A.W."/>
            <person name="Gnirke A."/>
            <person name="Yurkov A.M."/>
            <person name="Nowrousian M."/>
            <person name="Sun S."/>
            <person name="Cuomo C.A."/>
            <person name="Heitman J."/>
        </authorList>
    </citation>
    <scope>NUCLEOTIDE SEQUENCE [LARGE SCALE GENOMIC DNA]</scope>
    <source>
        <strain evidence="4 5">CBS 6074</strain>
    </source>
</reference>
<accession>A0AAX4JYD5</accession>
<dbReference type="GeneID" id="91095797"/>
<feature type="chain" id="PRO_5043904146" evidence="3">
    <location>
        <begin position="19"/>
        <end position="304"/>
    </location>
</feature>
<feature type="signal peptide" evidence="3">
    <location>
        <begin position="1"/>
        <end position="18"/>
    </location>
</feature>
<keyword evidence="3" id="KW-0732">Signal</keyword>
<feature type="region of interest" description="Disordered" evidence="1">
    <location>
        <begin position="248"/>
        <end position="270"/>
    </location>
</feature>
<keyword evidence="2" id="KW-0812">Transmembrane</keyword>
<evidence type="ECO:0000313" key="4">
    <source>
        <dbReference type="EMBL" id="WWC90194.1"/>
    </source>
</evidence>
<keyword evidence="5" id="KW-1185">Reference proteome</keyword>
<feature type="compositionally biased region" description="Basic residues" evidence="1">
    <location>
        <begin position="165"/>
        <end position="187"/>
    </location>
</feature>
<dbReference type="Proteomes" id="UP001355207">
    <property type="component" value="Chromosome 6"/>
</dbReference>
<dbReference type="AlphaFoldDB" id="A0AAX4JYD5"/>